<feature type="domain" description="Major facilitator superfamily (MFS) profile" evidence="9">
    <location>
        <begin position="21"/>
        <end position="432"/>
    </location>
</feature>
<evidence type="ECO:0000313" key="10">
    <source>
        <dbReference type="EMBL" id="MBE1583570.1"/>
    </source>
</evidence>
<name>A0ABR9LTF6_9ACTN</name>
<dbReference type="InterPro" id="IPR036259">
    <property type="entry name" value="MFS_trans_sf"/>
</dbReference>
<accession>A0ABR9LTF6</accession>
<gene>
    <name evidence="10" type="ORF">H4W80_001828</name>
</gene>
<evidence type="ECO:0000256" key="6">
    <source>
        <dbReference type="ARBA" id="ARBA00022989"/>
    </source>
</evidence>
<evidence type="ECO:0000313" key="11">
    <source>
        <dbReference type="Proteomes" id="UP000633509"/>
    </source>
</evidence>
<feature type="transmembrane region" description="Helical" evidence="8">
    <location>
        <begin position="193"/>
        <end position="212"/>
    </location>
</feature>
<evidence type="ECO:0000256" key="5">
    <source>
        <dbReference type="ARBA" id="ARBA00022847"/>
    </source>
</evidence>
<keyword evidence="2" id="KW-0813">Transport</keyword>
<dbReference type="Proteomes" id="UP000633509">
    <property type="component" value="Unassembled WGS sequence"/>
</dbReference>
<dbReference type="Gene3D" id="1.20.1250.20">
    <property type="entry name" value="MFS general substrate transporter like domains"/>
    <property type="match status" value="2"/>
</dbReference>
<dbReference type="PROSITE" id="PS50850">
    <property type="entry name" value="MFS"/>
    <property type="match status" value="1"/>
</dbReference>
<dbReference type="InterPro" id="IPR020846">
    <property type="entry name" value="MFS_dom"/>
</dbReference>
<dbReference type="Pfam" id="PF07690">
    <property type="entry name" value="MFS_1"/>
    <property type="match status" value="1"/>
</dbReference>
<feature type="transmembrane region" description="Helical" evidence="8">
    <location>
        <begin position="314"/>
        <end position="334"/>
    </location>
</feature>
<dbReference type="InterPro" id="IPR011701">
    <property type="entry name" value="MFS"/>
</dbReference>
<dbReference type="SUPFAM" id="SSF103473">
    <property type="entry name" value="MFS general substrate transporter"/>
    <property type="match status" value="1"/>
</dbReference>
<keyword evidence="11" id="KW-1185">Reference proteome</keyword>
<dbReference type="PANTHER" id="PTHR43528">
    <property type="entry name" value="ALPHA-KETOGLUTARATE PERMEASE"/>
    <property type="match status" value="1"/>
</dbReference>
<evidence type="ECO:0000256" key="8">
    <source>
        <dbReference type="SAM" id="Phobius"/>
    </source>
</evidence>
<evidence type="ECO:0000256" key="3">
    <source>
        <dbReference type="ARBA" id="ARBA00022475"/>
    </source>
</evidence>
<reference evidence="10 11" key="1">
    <citation type="submission" date="2020-10" db="EMBL/GenBank/DDBJ databases">
        <title>Sequencing the genomes of 1000 actinobacteria strains.</title>
        <authorList>
            <person name="Klenk H.-P."/>
        </authorList>
    </citation>
    <scope>NUCLEOTIDE SEQUENCE [LARGE SCALE GENOMIC DNA]</scope>
    <source>
        <strain evidence="10 11">DSM 43173</strain>
    </source>
</reference>
<protein>
    <submittedName>
        <fullName evidence="10">MHS family proline/betaine transporter-like MFS transporter</fullName>
    </submittedName>
</protein>
<comment type="caution">
    <text evidence="10">The sequence shown here is derived from an EMBL/GenBank/DDBJ whole genome shotgun (WGS) entry which is preliminary data.</text>
</comment>
<feature type="transmembrane region" description="Helical" evidence="8">
    <location>
        <begin position="123"/>
        <end position="148"/>
    </location>
</feature>
<proteinExistence type="predicted"/>
<dbReference type="PANTHER" id="PTHR43528:SF1">
    <property type="entry name" value="ALPHA-KETOGLUTARATE PERMEASE"/>
    <property type="match status" value="1"/>
</dbReference>
<comment type="subcellular location">
    <subcellularLocation>
        <location evidence="1">Cell membrane</location>
        <topology evidence="1">Multi-pass membrane protein</topology>
    </subcellularLocation>
</comment>
<keyword evidence="4 8" id="KW-0812">Transmembrane</keyword>
<feature type="transmembrane region" description="Helical" evidence="8">
    <location>
        <begin position="340"/>
        <end position="366"/>
    </location>
</feature>
<sequence>MSTPVANDPDVVHTPRARRRLFASTMIGNAVEYYDFTLYGTLAAVIASHFFPEGESTAALLAAYVGVALSYFIRPLGAMVLGPLADLKGRRPVLVLTIVLMTVGTAGIGLLPTYAAAGVVAPVLLLTARVVQGLGASVEFTTAANFLLEHEDRRRRNYVLGSLNSTASIGSFLAAGVAFLLTQTMSAETFASWGWRIPFLLAIPLSAVAVYIRNRLNESPEFEAVRRLTEQQEVPQTPLRTAVRYYWPDMLRSIGLSAGQRIGSFVIQAYFVTALISAGFPTSLALLASMITYVVGPVPSIYGGHLADKYGARVPLLIGYGLFVVLTVPTFIGIGSGSILIAVLAVVGFTIINNLISAPMLAAAILSFPPEVRSSAAALNFNVATSLIGSTAGLVAVWLHDITGSDVTFGWYMTAFCLLSLLIAIFALPTGARRELPTNLLAERK</sequence>
<evidence type="ECO:0000256" key="2">
    <source>
        <dbReference type="ARBA" id="ARBA00022448"/>
    </source>
</evidence>
<keyword evidence="7 8" id="KW-0472">Membrane</keyword>
<dbReference type="InterPro" id="IPR051084">
    <property type="entry name" value="H+-coupled_symporters"/>
</dbReference>
<dbReference type="EMBL" id="JADBEK010000001">
    <property type="protein sequence ID" value="MBE1583570.1"/>
    <property type="molecule type" value="Genomic_DNA"/>
</dbReference>
<organism evidence="10 11">
    <name type="scientific">Nonomuraea angiospora</name>
    <dbReference type="NCBI Taxonomy" id="46172"/>
    <lineage>
        <taxon>Bacteria</taxon>
        <taxon>Bacillati</taxon>
        <taxon>Actinomycetota</taxon>
        <taxon>Actinomycetes</taxon>
        <taxon>Streptosporangiales</taxon>
        <taxon>Streptosporangiaceae</taxon>
        <taxon>Nonomuraea</taxon>
    </lineage>
</organism>
<evidence type="ECO:0000256" key="4">
    <source>
        <dbReference type="ARBA" id="ARBA00022692"/>
    </source>
</evidence>
<evidence type="ECO:0000259" key="9">
    <source>
        <dbReference type="PROSITE" id="PS50850"/>
    </source>
</evidence>
<evidence type="ECO:0000256" key="7">
    <source>
        <dbReference type="ARBA" id="ARBA00023136"/>
    </source>
</evidence>
<keyword evidence="6 8" id="KW-1133">Transmembrane helix</keyword>
<feature type="transmembrane region" description="Helical" evidence="8">
    <location>
        <begin position="93"/>
        <end position="117"/>
    </location>
</feature>
<feature type="transmembrane region" description="Helical" evidence="8">
    <location>
        <begin position="57"/>
        <end position="81"/>
    </location>
</feature>
<keyword evidence="3" id="KW-1003">Cell membrane</keyword>
<keyword evidence="5" id="KW-0769">Symport</keyword>
<feature type="transmembrane region" description="Helical" evidence="8">
    <location>
        <begin position="160"/>
        <end position="181"/>
    </location>
</feature>
<feature type="transmembrane region" description="Helical" evidence="8">
    <location>
        <begin position="411"/>
        <end position="428"/>
    </location>
</feature>
<evidence type="ECO:0000256" key="1">
    <source>
        <dbReference type="ARBA" id="ARBA00004651"/>
    </source>
</evidence>
<dbReference type="RefSeq" id="WP_192784654.1">
    <property type="nucleotide sequence ID" value="NZ_JADBEK010000001.1"/>
</dbReference>
<feature type="transmembrane region" description="Helical" evidence="8">
    <location>
        <begin position="378"/>
        <end position="399"/>
    </location>
</feature>